<organism evidence="1 2">
    <name type="scientific">Pluteus cervinus</name>
    <dbReference type="NCBI Taxonomy" id="181527"/>
    <lineage>
        <taxon>Eukaryota</taxon>
        <taxon>Fungi</taxon>
        <taxon>Dikarya</taxon>
        <taxon>Basidiomycota</taxon>
        <taxon>Agaricomycotina</taxon>
        <taxon>Agaricomycetes</taxon>
        <taxon>Agaricomycetidae</taxon>
        <taxon>Agaricales</taxon>
        <taxon>Pluteineae</taxon>
        <taxon>Pluteaceae</taxon>
        <taxon>Pluteus</taxon>
    </lineage>
</organism>
<protein>
    <submittedName>
        <fullName evidence="1">Uncharacterized protein</fullName>
    </submittedName>
</protein>
<dbReference type="EMBL" id="ML208312">
    <property type="protein sequence ID" value="TFK70513.1"/>
    <property type="molecule type" value="Genomic_DNA"/>
</dbReference>
<name>A0ACD3AXP7_9AGAR</name>
<reference evidence="1 2" key="1">
    <citation type="journal article" date="2019" name="Nat. Ecol. Evol.">
        <title>Megaphylogeny resolves global patterns of mushroom evolution.</title>
        <authorList>
            <person name="Varga T."/>
            <person name="Krizsan K."/>
            <person name="Foldi C."/>
            <person name="Dima B."/>
            <person name="Sanchez-Garcia M."/>
            <person name="Sanchez-Ramirez S."/>
            <person name="Szollosi G.J."/>
            <person name="Szarkandi J.G."/>
            <person name="Papp V."/>
            <person name="Albert L."/>
            <person name="Andreopoulos W."/>
            <person name="Angelini C."/>
            <person name="Antonin V."/>
            <person name="Barry K.W."/>
            <person name="Bougher N.L."/>
            <person name="Buchanan P."/>
            <person name="Buyck B."/>
            <person name="Bense V."/>
            <person name="Catcheside P."/>
            <person name="Chovatia M."/>
            <person name="Cooper J."/>
            <person name="Damon W."/>
            <person name="Desjardin D."/>
            <person name="Finy P."/>
            <person name="Geml J."/>
            <person name="Haridas S."/>
            <person name="Hughes K."/>
            <person name="Justo A."/>
            <person name="Karasinski D."/>
            <person name="Kautmanova I."/>
            <person name="Kiss B."/>
            <person name="Kocsube S."/>
            <person name="Kotiranta H."/>
            <person name="LaButti K.M."/>
            <person name="Lechner B.E."/>
            <person name="Liimatainen K."/>
            <person name="Lipzen A."/>
            <person name="Lukacs Z."/>
            <person name="Mihaltcheva S."/>
            <person name="Morgado L.N."/>
            <person name="Niskanen T."/>
            <person name="Noordeloos M.E."/>
            <person name="Ohm R.A."/>
            <person name="Ortiz-Santana B."/>
            <person name="Ovrebo C."/>
            <person name="Racz N."/>
            <person name="Riley R."/>
            <person name="Savchenko A."/>
            <person name="Shiryaev A."/>
            <person name="Soop K."/>
            <person name="Spirin V."/>
            <person name="Szebenyi C."/>
            <person name="Tomsovsky M."/>
            <person name="Tulloss R.E."/>
            <person name="Uehling J."/>
            <person name="Grigoriev I.V."/>
            <person name="Vagvolgyi C."/>
            <person name="Papp T."/>
            <person name="Martin F.M."/>
            <person name="Miettinen O."/>
            <person name="Hibbett D.S."/>
            <person name="Nagy L.G."/>
        </authorList>
    </citation>
    <scope>NUCLEOTIDE SEQUENCE [LARGE SCALE GENOMIC DNA]</scope>
    <source>
        <strain evidence="1 2">NL-1719</strain>
    </source>
</reference>
<keyword evidence="2" id="KW-1185">Reference proteome</keyword>
<sequence length="210" mass="23916">MFIILLLLSLLRQAATIPLGSLTNTTISRSVLVERQINCDCSDIIRRTLLDIVRSCLFTIAACVYRAIHQNIPDPEATWLERMWERIKITFLALLAPEIMVWWSMKHEVSPSSLARDKLTSDNTGWTLTHGHFVEMGGFVRKDNRNVLLPEDFLAAFTEGHLDIDALRKVSEKEIQDHSKGDMLSKGLVAMQTTWFVCECVTRWVLTSAI</sequence>
<evidence type="ECO:0000313" key="2">
    <source>
        <dbReference type="Proteomes" id="UP000308600"/>
    </source>
</evidence>
<evidence type="ECO:0000313" key="1">
    <source>
        <dbReference type="EMBL" id="TFK70513.1"/>
    </source>
</evidence>
<dbReference type="Proteomes" id="UP000308600">
    <property type="component" value="Unassembled WGS sequence"/>
</dbReference>
<gene>
    <name evidence="1" type="ORF">BDN72DRAFT_766373</name>
</gene>
<proteinExistence type="predicted"/>
<accession>A0ACD3AXP7</accession>